<dbReference type="AlphaFoldDB" id="A0A347ULZ0"/>
<organism evidence="6 7">
    <name type="scientific">Profundibacter amoris</name>
    <dbReference type="NCBI Taxonomy" id="2171755"/>
    <lineage>
        <taxon>Bacteria</taxon>
        <taxon>Pseudomonadati</taxon>
        <taxon>Pseudomonadota</taxon>
        <taxon>Alphaproteobacteria</taxon>
        <taxon>Rhodobacterales</taxon>
        <taxon>Paracoccaceae</taxon>
        <taxon>Profundibacter</taxon>
    </lineage>
</organism>
<reference evidence="6 7" key="1">
    <citation type="submission" date="2018-09" db="EMBL/GenBank/DDBJ databases">
        <title>Profundibacter amoris BAR1 gen. nov., sp. nov., a new member of the Roseobacter clade isolated at Lokis Castle Vent Field on the Arctic Mid-Oceanic Ridge.</title>
        <authorList>
            <person name="Le Moine Bauer S."/>
            <person name="Sjoeberg A.G."/>
            <person name="L'Haridon S."/>
            <person name="Stokke R."/>
            <person name="Roalkvam I."/>
            <person name="Steen I.H."/>
            <person name="Dahle H."/>
        </authorList>
    </citation>
    <scope>NUCLEOTIDE SEQUENCE [LARGE SCALE GENOMIC DNA]</scope>
    <source>
        <strain evidence="6 7">BAR1</strain>
    </source>
</reference>
<keyword evidence="7" id="KW-1185">Reference proteome</keyword>
<dbReference type="EMBL" id="CP032125">
    <property type="protein sequence ID" value="AXX99868.1"/>
    <property type="molecule type" value="Genomic_DNA"/>
</dbReference>
<gene>
    <name evidence="6" type="primary">lptA</name>
    <name evidence="6" type="ORF">BAR1_15660</name>
</gene>
<dbReference type="Pfam" id="PF03968">
    <property type="entry name" value="LptD_N"/>
    <property type="match status" value="1"/>
</dbReference>
<dbReference type="GO" id="GO:0017089">
    <property type="term" value="F:glycolipid transfer activity"/>
    <property type="evidence" value="ECO:0007669"/>
    <property type="project" value="TreeGrafter"/>
</dbReference>
<dbReference type="InterPro" id="IPR014340">
    <property type="entry name" value="LptA"/>
</dbReference>
<evidence type="ECO:0000256" key="3">
    <source>
        <dbReference type="ARBA" id="ARBA00022764"/>
    </source>
</evidence>
<proteinExistence type="predicted"/>
<dbReference type="RefSeq" id="WP_118944519.1">
    <property type="nucleotide sequence ID" value="NZ_CP032125.1"/>
</dbReference>
<dbReference type="GO" id="GO:0001530">
    <property type="term" value="F:lipopolysaccharide binding"/>
    <property type="evidence" value="ECO:0007669"/>
    <property type="project" value="InterPro"/>
</dbReference>
<dbReference type="Gene3D" id="2.60.450.10">
    <property type="entry name" value="Lipopolysaccharide (LPS) transport protein A like domain"/>
    <property type="match status" value="1"/>
</dbReference>
<dbReference type="GO" id="GO:0015920">
    <property type="term" value="P:lipopolysaccharide transport"/>
    <property type="evidence" value="ECO:0007669"/>
    <property type="project" value="InterPro"/>
</dbReference>
<dbReference type="KEGG" id="pamo:BAR1_15660"/>
<dbReference type="NCBIfam" id="TIGR03002">
    <property type="entry name" value="outer_YhbN_LptA"/>
    <property type="match status" value="1"/>
</dbReference>
<dbReference type="InterPro" id="IPR052037">
    <property type="entry name" value="LPS_export_LptA"/>
</dbReference>
<protein>
    <submittedName>
        <fullName evidence="6">Lipopolysaccharide transport periplasmic protein LptA</fullName>
    </submittedName>
</protein>
<evidence type="ECO:0000259" key="5">
    <source>
        <dbReference type="Pfam" id="PF03968"/>
    </source>
</evidence>
<dbReference type="OrthoDB" id="9811926at2"/>
<evidence type="ECO:0000313" key="6">
    <source>
        <dbReference type="EMBL" id="AXX99868.1"/>
    </source>
</evidence>
<name>A0A347ULZ0_9RHOB</name>
<evidence type="ECO:0000256" key="2">
    <source>
        <dbReference type="ARBA" id="ARBA00022729"/>
    </source>
</evidence>
<keyword evidence="2 4" id="KW-0732">Signal</keyword>
<dbReference type="GO" id="GO:0030288">
    <property type="term" value="C:outer membrane-bounded periplasmic space"/>
    <property type="evidence" value="ECO:0007669"/>
    <property type="project" value="TreeGrafter"/>
</dbReference>
<dbReference type="InterPro" id="IPR005653">
    <property type="entry name" value="OstA-like_N"/>
</dbReference>
<dbReference type="PANTHER" id="PTHR36504:SF1">
    <property type="entry name" value="LIPOPOLYSACCHARIDE EXPORT SYSTEM PROTEIN LPTA"/>
    <property type="match status" value="1"/>
</dbReference>
<evidence type="ECO:0000313" key="7">
    <source>
        <dbReference type="Proteomes" id="UP000261704"/>
    </source>
</evidence>
<feature type="domain" description="Organic solvent tolerance-like N-terminal" evidence="5">
    <location>
        <begin position="42"/>
        <end position="149"/>
    </location>
</feature>
<keyword evidence="1" id="KW-0813">Transport</keyword>
<dbReference type="PANTHER" id="PTHR36504">
    <property type="entry name" value="LIPOPOLYSACCHARIDE EXPORT SYSTEM PROTEIN LPTA"/>
    <property type="match status" value="1"/>
</dbReference>
<feature type="signal peptide" evidence="4">
    <location>
        <begin position="1"/>
        <end position="23"/>
    </location>
</feature>
<keyword evidence="3" id="KW-0574">Periplasm</keyword>
<evidence type="ECO:0000256" key="4">
    <source>
        <dbReference type="SAM" id="SignalP"/>
    </source>
</evidence>
<feature type="chain" id="PRO_5016913727" evidence="4">
    <location>
        <begin position="24"/>
        <end position="166"/>
    </location>
</feature>
<dbReference type="GO" id="GO:0009279">
    <property type="term" value="C:cell outer membrane"/>
    <property type="evidence" value="ECO:0007669"/>
    <property type="project" value="TreeGrafter"/>
</dbReference>
<accession>A0A347ULZ0</accession>
<sequence length="166" mass="17200">MFTKLRAVFMALLLALTPAITTAQGTQVAFGGLKHDSTQPVEVSSDMLQINQEDGSAVFSGNVVVGQGTMRLSADRVVVEYSTGDGPRKISKMHATGNVVLVNGAEAAEAADAVYSIDSGNIVMTGNVILTQGQSALSSNKMVVDLNTGQATLEGRVKSILQTGGN</sequence>
<dbReference type="Proteomes" id="UP000261704">
    <property type="component" value="Chromosome"/>
</dbReference>
<evidence type="ECO:0000256" key="1">
    <source>
        <dbReference type="ARBA" id="ARBA00022448"/>
    </source>
</evidence>